<dbReference type="EMBL" id="NIVC01001983">
    <property type="protein sequence ID" value="PAA61980.1"/>
    <property type="molecule type" value="Genomic_DNA"/>
</dbReference>
<feature type="domain" description="VOC" evidence="10">
    <location>
        <begin position="50"/>
        <end position="179"/>
    </location>
</feature>
<evidence type="ECO:0000256" key="7">
    <source>
        <dbReference type="ARBA" id="ARBA00066411"/>
    </source>
</evidence>
<feature type="non-terminal residue" evidence="12">
    <location>
        <position position="1"/>
    </location>
</feature>
<evidence type="ECO:0000256" key="6">
    <source>
        <dbReference type="ARBA" id="ARBA00053742"/>
    </source>
</evidence>
<evidence type="ECO:0000256" key="8">
    <source>
        <dbReference type="ARBA" id="ARBA00071337"/>
    </source>
</evidence>
<keyword evidence="2" id="KW-0479">Metal-binding</keyword>
<keyword evidence="3" id="KW-0413">Isomerase</keyword>
<proteinExistence type="inferred from homology"/>
<evidence type="ECO:0000256" key="4">
    <source>
        <dbReference type="ARBA" id="ARBA00023285"/>
    </source>
</evidence>
<name>A0A267EKD3_9PLAT</name>
<dbReference type="InterPro" id="IPR037523">
    <property type="entry name" value="VOC_core"/>
</dbReference>
<dbReference type="AlphaFoldDB" id="A0A267EKD3"/>
<dbReference type="GO" id="GO:0046872">
    <property type="term" value="F:metal ion binding"/>
    <property type="evidence" value="ECO:0007669"/>
    <property type="project" value="UniProtKB-KW"/>
</dbReference>
<dbReference type="STRING" id="282301.A0A267EKD3"/>
<comment type="function">
    <text evidence="6">Methylmalonyl-CoA epimerase involved in propionyl-CoA metabolism.</text>
</comment>
<dbReference type="GO" id="GO:0005739">
    <property type="term" value="C:mitochondrion"/>
    <property type="evidence" value="ECO:0007669"/>
    <property type="project" value="TreeGrafter"/>
</dbReference>
<dbReference type="GO" id="GO:0004493">
    <property type="term" value="F:methylmalonyl-CoA epimerase activity"/>
    <property type="evidence" value="ECO:0007669"/>
    <property type="project" value="UniProtKB-EC"/>
</dbReference>
<comment type="catalytic activity">
    <reaction evidence="5">
        <text>(R)-methylmalonyl-CoA = (S)-methylmalonyl-CoA</text>
        <dbReference type="Rhea" id="RHEA:20553"/>
        <dbReference type="ChEBI" id="CHEBI:57326"/>
        <dbReference type="ChEBI" id="CHEBI:57327"/>
        <dbReference type="EC" id="5.1.99.1"/>
    </reaction>
    <physiologicalReaction direction="right-to-left" evidence="5">
        <dbReference type="Rhea" id="RHEA:20555"/>
    </physiologicalReaction>
</comment>
<evidence type="ECO:0000256" key="3">
    <source>
        <dbReference type="ARBA" id="ARBA00023235"/>
    </source>
</evidence>
<evidence type="ECO:0000256" key="5">
    <source>
        <dbReference type="ARBA" id="ARBA00050406"/>
    </source>
</evidence>
<dbReference type="EMBL" id="NIVC01001983">
    <property type="protein sequence ID" value="PAA61985.1"/>
    <property type="molecule type" value="Genomic_DNA"/>
</dbReference>
<dbReference type="PANTHER" id="PTHR43048">
    <property type="entry name" value="METHYLMALONYL-COA EPIMERASE"/>
    <property type="match status" value="1"/>
</dbReference>
<keyword evidence="14" id="KW-1185">Reference proteome</keyword>
<gene>
    <name evidence="12" type="ORF">BOX15_Mlig004497g1</name>
    <name evidence="13" type="ORF">BOX15_Mlig004497g2</name>
    <name evidence="11" type="ORF">BOX15_Mlig032076g1</name>
</gene>
<dbReference type="InterPro" id="IPR017515">
    <property type="entry name" value="MeMalonyl-CoA_epimerase"/>
</dbReference>
<dbReference type="GO" id="GO:0046491">
    <property type="term" value="P:L-methylmalonyl-CoA metabolic process"/>
    <property type="evidence" value="ECO:0007669"/>
    <property type="project" value="TreeGrafter"/>
</dbReference>
<dbReference type="InterPro" id="IPR051785">
    <property type="entry name" value="MMCE/EMCE_epimerase"/>
</dbReference>
<dbReference type="Proteomes" id="UP000215902">
    <property type="component" value="Unassembled WGS sequence"/>
</dbReference>
<dbReference type="PANTHER" id="PTHR43048:SF3">
    <property type="entry name" value="METHYLMALONYL-COA EPIMERASE, MITOCHONDRIAL"/>
    <property type="match status" value="1"/>
</dbReference>
<evidence type="ECO:0000256" key="2">
    <source>
        <dbReference type="ARBA" id="ARBA00022723"/>
    </source>
</evidence>
<dbReference type="CDD" id="cd07249">
    <property type="entry name" value="MMCE"/>
    <property type="match status" value="1"/>
</dbReference>
<comment type="similarity">
    <text evidence="1">Belongs to the methylmalonyl-CoA epimerase family.</text>
</comment>
<accession>A0A267EKD3</accession>
<dbReference type="PROSITE" id="PS51819">
    <property type="entry name" value="VOC"/>
    <property type="match status" value="1"/>
</dbReference>
<dbReference type="OrthoDB" id="16820at2759"/>
<dbReference type="FunFam" id="3.10.180.10:FF:000003">
    <property type="entry name" value="Methylmalonyl-CoA epimerase, mitochondrial"/>
    <property type="match status" value="1"/>
</dbReference>
<comment type="caution">
    <text evidence="12">The sequence shown here is derived from an EMBL/GenBank/DDBJ whole genome shotgun (WGS) entry which is preliminary data.</text>
</comment>
<dbReference type="SUPFAM" id="SSF54593">
    <property type="entry name" value="Glyoxalase/Bleomycin resistance protein/Dihydroxybiphenyl dioxygenase"/>
    <property type="match status" value="1"/>
</dbReference>
<dbReference type="NCBIfam" id="TIGR03081">
    <property type="entry name" value="metmalonyl_epim"/>
    <property type="match status" value="1"/>
</dbReference>
<evidence type="ECO:0000313" key="14">
    <source>
        <dbReference type="Proteomes" id="UP000215902"/>
    </source>
</evidence>
<dbReference type="InterPro" id="IPR029068">
    <property type="entry name" value="Glyas_Bleomycin-R_OHBP_Dase"/>
</dbReference>
<evidence type="ECO:0000313" key="12">
    <source>
        <dbReference type="EMBL" id="PAA61985.1"/>
    </source>
</evidence>
<evidence type="ECO:0000256" key="9">
    <source>
        <dbReference type="ARBA" id="ARBA00081771"/>
    </source>
</evidence>
<dbReference type="EMBL" id="NIVC01000364">
    <property type="protein sequence ID" value="PAA84706.1"/>
    <property type="molecule type" value="Genomic_DNA"/>
</dbReference>
<protein>
    <recommendedName>
        <fullName evidence="8">Methylmalonyl-CoA epimerase, mitochondrial</fullName>
        <ecNumber evidence="7">5.1.99.1</ecNumber>
    </recommendedName>
    <alternativeName>
        <fullName evidence="9">DL-methylmalonyl-CoA racemase</fullName>
    </alternativeName>
</protein>
<dbReference type="Gene3D" id="3.10.180.10">
    <property type="entry name" value="2,3-Dihydroxybiphenyl 1,2-Dioxygenase, domain 1"/>
    <property type="match status" value="1"/>
</dbReference>
<organism evidence="12 14">
    <name type="scientific">Macrostomum lignano</name>
    <dbReference type="NCBI Taxonomy" id="282301"/>
    <lineage>
        <taxon>Eukaryota</taxon>
        <taxon>Metazoa</taxon>
        <taxon>Spiralia</taxon>
        <taxon>Lophotrochozoa</taxon>
        <taxon>Platyhelminthes</taxon>
        <taxon>Rhabditophora</taxon>
        <taxon>Macrostomorpha</taxon>
        <taxon>Macrostomida</taxon>
        <taxon>Macrostomidae</taxon>
        <taxon>Macrostomum</taxon>
    </lineage>
</organism>
<reference evidence="12 14" key="1">
    <citation type="submission" date="2017-06" db="EMBL/GenBank/DDBJ databases">
        <title>A platform for efficient transgenesis in Macrostomum lignano, a flatworm model organism for stem cell research.</title>
        <authorList>
            <person name="Berezikov E."/>
        </authorList>
    </citation>
    <scope>NUCLEOTIDE SEQUENCE [LARGE SCALE GENOMIC DNA]</scope>
    <source>
        <strain evidence="12">DV1</strain>
        <tissue evidence="12">Whole organism</tissue>
    </source>
</reference>
<keyword evidence="4" id="KW-0170">Cobalt</keyword>
<evidence type="ECO:0000256" key="1">
    <source>
        <dbReference type="ARBA" id="ARBA00009308"/>
    </source>
</evidence>
<dbReference type="Pfam" id="PF13669">
    <property type="entry name" value="Glyoxalase_4"/>
    <property type="match status" value="1"/>
</dbReference>
<evidence type="ECO:0000313" key="13">
    <source>
        <dbReference type="EMBL" id="PAA84706.1"/>
    </source>
</evidence>
<dbReference type="EC" id="5.1.99.1" evidence="7"/>
<sequence>NSAPVGTMSLLGRLSLLGQSRSVLAAAASRALLHSSPACLAGKRSWNLTRLNHVAIVVPDLKASSDLFSKVFGAKVSQPEDLPEHGVTTVFVELDNCKLELLHPLGSDSPVANFLAKNKAGGIHHICVETDNISGAIADLPKHKVRALGGEAKTGAHGYPVVFLHPKDVNGVLTELEQPDEEWKKRHAK</sequence>
<evidence type="ECO:0000259" key="10">
    <source>
        <dbReference type="PROSITE" id="PS51819"/>
    </source>
</evidence>
<evidence type="ECO:0000313" key="11">
    <source>
        <dbReference type="EMBL" id="PAA61980.1"/>
    </source>
</evidence>